<evidence type="ECO:0000256" key="1">
    <source>
        <dbReference type="SAM" id="MobiDB-lite"/>
    </source>
</evidence>
<dbReference type="AlphaFoldDB" id="A0A843UWS4"/>
<accession>A0A843UWS4</accession>
<evidence type="ECO:0000313" key="2">
    <source>
        <dbReference type="EMBL" id="MQL86084.1"/>
    </source>
</evidence>
<gene>
    <name evidence="2" type="ORF">Taro_018611</name>
</gene>
<evidence type="ECO:0000313" key="3">
    <source>
        <dbReference type="Proteomes" id="UP000652761"/>
    </source>
</evidence>
<protein>
    <submittedName>
        <fullName evidence="2">Uncharacterized protein</fullName>
    </submittedName>
</protein>
<proteinExistence type="predicted"/>
<comment type="caution">
    <text evidence="2">The sequence shown here is derived from an EMBL/GenBank/DDBJ whole genome shotgun (WGS) entry which is preliminary data.</text>
</comment>
<keyword evidence="3" id="KW-1185">Reference proteome</keyword>
<reference evidence="2" key="1">
    <citation type="submission" date="2017-07" db="EMBL/GenBank/DDBJ databases">
        <title>Taro Niue Genome Assembly and Annotation.</title>
        <authorList>
            <person name="Atibalentja N."/>
            <person name="Keating K."/>
            <person name="Fields C.J."/>
        </authorList>
    </citation>
    <scope>NUCLEOTIDE SEQUENCE</scope>
    <source>
        <strain evidence="2">Niue_2</strain>
        <tissue evidence="2">Leaf</tissue>
    </source>
</reference>
<dbReference type="EMBL" id="NMUH01000871">
    <property type="protein sequence ID" value="MQL86084.1"/>
    <property type="molecule type" value="Genomic_DNA"/>
</dbReference>
<sequence>MDPPAAPGLPSPLPQPLPSGSGDGKAGASRKPSPPTPEELVAHYEAQGLDSREASLRVIRELQTVLYRTVASGRGRKDRFMADTGRKLDNANTRLAILEMKLDSKPGYPESFAIGVTAGAALQGIRGALPHVVGALGKLWGAVSSATKGHSSPP</sequence>
<dbReference type="Proteomes" id="UP000652761">
    <property type="component" value="Unassembled WGS sequence"/>
</dbReference>
<name>A0A843UWS4_COLES</name>
<organism evidence="2 3">
    <name type="scientific">Colocasia esculenta</name>
    <name type="common">Wild taro</name>
    <name type="synonym">Arum esculentum</name>
    <dbReference type="NCBI Taxonomy" id="4460"/>
    <lineage>
        <taxon>Eukaryota</taxon>
        <taxon>Viridiplantae</taxon>
        <taxon>Streptophyta</taxon>
        <taxon>Embryophyta</taxon>
        <taxon>Tracheophyta</taxon>
        <taxon>Spermatophyta</taxon>
        <taxon>Magnoliopsida</taxon>
        <taxon>Liliopsida</taxon>
        <taxon>Araceae</taxon>
        <taxon>Aroideae</taxon>
        <taxon>Colocasieae</taxon>
        <taxon>Colocasia</taxon>
    </lineage>
</organism>
<feature type="region of interest" description="Disordered" evidence="1">
    <location>
        <begin position="1"/>
        <end position="38"/>
    </location>
</feature>
<feature type="compositionally biased region" description="Pro residues" evidence="1">
    <location>
        <begin position="1"/>
        <end position="17"/>
    </location>
</feature>
<dbReference type="OrthoDB" id="1908822at2759"/>